<comment type="caution">
    <text evidence="2">The sequence shown here is derived from an EMBL/GenBank/DDBJ whole genome shotgun (WGS) entry which is preliminary data.</text>
</comment>
<protein>
    <submittedName>
        <fullName evidence="2">Uncharacterized protein</fullName>
    </submittedName>
</protein>
<proteinExistence type="predicted"/>
<feature type="compositionally biased region" description="Polar residues" evidence="1">
    <location>
        <begin position="756"/>
        <end position="767"/>
    </location>
</feature>
<feature type="compositionally biased region" description="Acidic residues" evidence="1">
    <location>
        <begin position="1007"/>
        <end position="1033"/>
    </location>
</feature>
<organism evidence="2 3">
    <name type="scientific">Endocarpon pusillum</name>
    <dbReference type="NCBI Taxonomy" id="364733"/>
    <lineage>
        <taxon>Eukaryota</taxon>
        <taxon>Fungi</taxon>
        <taxon>Dikarya</taxon>
        <taxon>Ascomycota</taxon>
        <taxon>Pezizomycotina</taxon>
        <taxon>Eurotiomycetes</taxon>
        <taxon>Chaetothyriomycetidae</taxon>
        <taxon>Verrucariales</taxon>
        <taxon>Verrucariaceae</taxon>
        <taxon>Endocarpon</taxon>
    </lineage>
</organism>
<gene>
    <name evidence="2" type="ORF">GJ744_011893</name>
</gene>
<dbReference type="PRINTS" id="PR01217">
    <property type="entry name" value="PRICHEXTENSN"/>
</dbReference>
<name>A0A8H7E2H0_9EURO</name>
<dbReference type="OrthoDB" id="10572411at2759"/>
<feature type="compositionally biased region" description="Low complexity" evidence="1">
    <location>
        <begin position="768"/>
        <end position="782"/>
    </location>
</feature>
<evidence type="ECO:0000256" key="1">
    <source>
        <dbReference type="SAM" id="MobiDB-lite"/>
    </source>
</evidence>
<dbReference type="Proteomes" id="UP000606974">
    <property type="component" value="Unassembled WGS sequence"/>
</dbReference>
<dbReference type="AlphaFoldDB" id="A0A8H7E2H0"/>
<feature type="region of interest" description="Disordered" evidence="1">
    <location>
        <begin position="523"/>
        <end position="561"/>
    </location>
</feature>
<feature type="compositionally biased region" description="Pro residues" evidence="1">
    <location>
        <begin position="733"/>
        <end position="751"/>
    </location>
</feature>
<dbReference type="PANTHER" id="PTHR48125:SF12">
    <property type="entry name" value="AT HOOK TRANSCRIPTION FACTOR FAMILY-RELATED"/>
    <property type="match status" value="1"/>
</dbReference>
<sequence length="1072" mass="116378">MFSPAAPFHFLLGTLLRTLEEIEDILTGRYFFEDGMSYWEKLMASINKMPGMIGNGAKTRSTASTIFSYSPTSLSMSSTTLSSTKVRPVTAIPSTDHQAPVNYLHMEKVLVQPLPPPVPSFLENMRYLAGTLLLFALLAWLVIHTCKIAYTLFLATSTKAQRDPQAHETSQISTKQENWEPLLRQSRRQVKKIKKIQRSLTQLDRRVNSQARNWASLYNQREKARDEQFQLVEGVISRHMEELNKTLTTLFDTSTTLFDTLFDKLTNKLTNEVDEHILWSEDRIKTMLEIEYPKLNRFATAITKMRADNQRKYQQESDINFNYFPVAQQKPDKTKTPAAIPEIVVHPPVVEATPIVEEATPVVVEEATPVVEEAPPVVVEAPPVVVEEAPPVVVEAPPVVVVVEAPPVVEEASPVVEEATAVVIEEATPIVEEATPIVEEATPTFDEAAVKTPTIEESPVTPPVVEATPIIEETAATEPPVVDDAPVANTAAVEEAAIPEPPLLDNAPVAEPSVVQEVPVLDETPADGARDGSIVQSSVGAEDPMDTRAPPSPAPSNHSADSLASLFEGSIHDEEMEESPGEAPGDVAMEGMQAPSPVPVVDSQMQDAEVPLLPVFNPPPPPPPVFAPPPPPPQAPTPTVQAANGGLIRKKAVPKGRFARALPPSSLFAFPAPSPQAAIPSLPPASVSPAPANYPAPAPVQGIPGLGMLPPPPVPANTLAPAPVQGIPGLGMLPPPPPPPQATPPTSPPPVLAQSSQPPSSENGPAGSSSQQSNQESQLSLNGGRLPMTRPGCNLGGCWDASVHFHAEDEEEEDACDGMWQCEGCENSFDTTHDCVVDGVNGWYWECLHEDCAIRWKHTHQEQEHAEPAPDPCDPNTFANHGGDDENDGNGQGDVKGKGKQTAVHPAAQQGPQPAPSAPNQQGTQKGKDQLDEIDQALLAERSEDESSDDDGDDDEDDVYYVDDDEDDNDDDDSSETSSEYQRRKRQERYEWELHVGGNLKLKPDPEVGDEIDEDEEDEEEAEEEGEDEDEEYLSAENFDTSEKSAIQQLCGHEAAQFKDEAREAREAKGFF</sequence>
<dbReference type="EMBL" id="JAACFV010000089">
    <property type="protein sequence ID" value="KAF7506320.1"/>
    <property type="molecule type" value="Genomic_DNA"/>
</dbReference>
<reference evidence="2" key="1">
    <citation type="submission" date="2020-02" db="EMBL/GenBank/DDBJ databases">
        <authorList>
            <person name="Palmer J.M."/>
        </authorList>
    </citation>
    <scope>NUCLEOTIDE SEQUENCE</scope>
    <source>
        <strain evidence="2">EPUS1.4</strain>
        <tissue evidence="2">Thallus</tissue>
    </source>
</reference>
<dbReference type="PANTHER" id="PTHR48125">
    <property type="entry name" value="LP07818P1"/>
    <property type="match status" value="1"/>
</dbReference>
<feature type="region of interest" description="Disordered" evidence="1">
    <location>
        <begin position="863"/>
        <end position="1033"/>
    </location>
</feature>
<feature type="compositionally biased region" description="Low complexity" evidence="1">
    <location>
        <begin position="903"/>
        <end position="922"/>
    </location>
</feature>
<accession>A0A8H7E2H0</accession>
<feature type="region of interest" description="Disordered" evidence="1">
    <location>
        <begin position="717"/>
        <end position="786"/>
    </location>
</feature>
<evidence type="ECO:0000313" key="2">
    <source>
        <dbReference type="EMBL" id="KAF7506320.1"/>
    </source>
</evidence>
<evidence type="ECO:0000313" key="3">
    <source>
        <dbReference type="Proteomes" id="UP000606974"/>
    </source>
</evidence>
<keyword evidence="3" id="KW-1185">Reference proteome</keyword>
<feature type="compositionally biased region" description="Acidic residues" evidence="1">
    <location>
        <begin position="943"/>
        <end position="975"/>
    </location>
</feature>